<reference evidence="9" key="1">
    <citation type="submission" date="2016-10" db="EMBL/GenBank/DDBJ databases">
        <authorList>
            <person name="Varghese N."/>
            <person name="Submissions S."/>
        </authorList>
    </citation>
    <scope>NUCLEOTIDE SEQUENCE [LARGE SCALE GENOMIC DNA]</scope>
    <source>
        <strain evidence="9">XJ109</strain>
    </source>
</reference>
<feature type="transmembrane region" description="Helical" evidence="6">
    <location>
        <begin position="305"/>
        <end position="325"/>
    </location>
</feature>
<feature type="transmembrane region" description="Helical" evidence="6">
    <location>
        <begin position="110"/>
        <end position="129"/>
    </location>
</feature>
<feature type="transmembrane region" description="Helical" evidence="6">
    <location>
        <begin position="170"/>
        <end position="189"/>
    </location>
</feature>
<dbReference type="InterPro" id="IPR037185">
    <property type="entry name" value="EmrE-like"/>
</dbReference>
<comment type="similarity">
    <text evidence="2">Belongs to the EamA transporter family.</text>
</comment>
<organism evidence="8 9">
    <name type="scientific">Algoriella xinjiangensis</name>
    <dbReference type="NCBI Taxonomy" id="684065"/>
    <lineage>
        <taxon>Bacteria</taxon>
        <taxon>Pseudomonadati</taxon>
        <taxon>Bacteroidota</taxon>
        <taxon>Flavobacteriia</taxon>
        <taxon>Flavobacteriales</taxon>
        <taxon>Weeksellaceae</taxon>
        <taxon>Algoriella</taxon>
    </lineage>
</organism>
<evidence type="ECO:0000256" key="4">
    <source>
        <dbReference type="ARBA" id="ARBA00022989"/>
    </source>
</evidence>
<sequence length="328" mass="36260">MNQAFFMENNMENKNMLKGVLFVAMGASFYGMLATFVKVAYDQGYTTAEVTASQFVLGILALLVINFIMHQKNKNLPEVKPQDKKKLIVAGTSLGFTSLFYYLAVQYINVSIAIVLLMQTVWISILVESVLSRKFPSAKKLIAMVLVLFGTVLATNLINQDAELNGKGLFWGFLAACSFTTTMFTSNSMANYLPAYKKSLWMLYGGGIVVAIFVFLSQIGPYYFDGLLSLYKNFSDDVTGIHPFNWSIFYTWGLMLSLFGTVLPPILLNKGFPHTGLGLGSIVSSLELPVSVTLAFIVLQEQVLAIQWAGIAVIIFAIIISNINFKKS</sequence>
<dbReference type="InterPro" id="IPR050638">
    <property type="entry name" value="AA-Vitamin_Transporters"/>
</dbReference>
<dbReference type="GO" id="GO:0016020">
    <property type="term" value="C:membrane"/>
    <property type="evidence" value="ECO:0007669"/>
    <property type="project" value="UniProtKB-SubCell"/>
</dbReference>
<feature type="transmembrane region" description="Helical" evidence="6">
    <location>
        <begin position="20"/>
        <end position="41"/>
    </location>
</feature>
<feature type="transmembrane region" description="Helical" evidence="6">
    <location>
        <begin position="87"/>
        <end position="104"/>
    </location>
</feature>
<feature type="transmembrane region" description="Helical" evidence="6">
    <location>
        <begin position="47"/>
        <end position="67"/>
    </location>
</feature>
<proteinExistence type="inferred from homology"/>
<keyword evidence="3 6" id="KW-0812">Transmembrane</keyword>
<evidence type="ECO:0000256" key="1">
    <source>
        <dbReference type="ARBA" id="ARBA00004141"/>
    </source>
</evidence>
<dbReference type="PANTHER" id="PTHR32322">
    <property type="entry name" value="INNER MEMBRANE TRANSPORTER"/>
    <property type="match status" value="1"/>
</dbReference>
<accession>A0A1I5ABZ9</accession>
<name>A0A1I5ABZ9_9FLAO</name>
<dbReference type="STRING" id="684065.SAMN05421738_11632"/>
<dbReference type="EMBL" id="FOUZ01000016">
    <property type="protein sequence ID" value="SFN59918.1"/>
    <property type="molecule type" value="Genomic_DNA"/>
</dbReference>
<dbReference type="Proteomes" id="UP000199149">
    <property type="component" value="Unassembled WGS sequence"/>
</dbReference>
<evidence type="ECO:0000256" key="5">
    <source>
        <dbReference type="ARBA" id="ARBA00023136"/>
    </source>
</evidence>
<dbReference type="InterPro" id="IPR000620">
    <property type="entry name" value="EamA_dom"/>
</dbReference>
<keyword evidence="4 6" id="KW-1133">Transmembrane helix</keyword>
<feature type="transmembrane region" description="Helical" evidence="6">
    <location>
        <begin position="141"/>
        <end position="158"/>
    </location>
</feature>
<dbReference type="Pfam" id="PF00892">
    <property type="entry name" value="EamA"/>
    <property type="match status" value="2"/>
</dbReference>
<evidence type="ECO:0000256" key="3">
    <source>
        <dbReference type="ARBA" id="ARBA00022692"/>
    </source>
</evidence>
<feature type="domain" description="EamA" evidence="7">
    <location>
        <begin position="18"/>
        <end position="154"/>
    </location>
</feature>
<evidence type="ECO:0000256" key="2">
    <source>
        <dbReference type="ARBA" id="ARBA00007362"/>
    </source>
</evidence>
<dbReference type="PANTHER" id="PTHR32322:SF2">
    <property type="entry name" value="EAMA DOMAIN-CONTAINING PROTEIN"/>
    <property type="match status" value="1"/>
</dbReference>
<evidence type="ECO:0000259" key="7">
    <source>
        <dbReference type="Pfam" id="PF00892"/>
    </source>
</evidence>
<dbReference type="AlphaFoldDB" id="A0A1I5ABZ9"/>
<evidence type="ECO:0000256" key="6">
    <source>
        <dbReference type="SAM" id="Phobius"/>
    </source>
</evidence>
<feature type="transmembrane region" description="Helical" evidence="6">
    <location>
        <begin position="244"/>
        <end position="267"/>
    </location>
</feature>
<feature type="transmembrane region" description="Helical" evidence="6">
    <location>
        <begin position="201"/>
        <end position="224"/>
    </location>
</feature>
<dbReference type="SUPFAM" id="SSF103481">
    <property type="entry name" value="Multidrug resistance efflux transporter EmrE"/>
    <property type="match status" value="2"/>
</dbReference>
<feature type="transmembrane region" description="Helical" evidence="6">
    <location>
        <begin position="279"/>
        <end position="299"/>
    </location>
</feature>
<evidence type="ECO:0000313" key="8">
    <source>
        <dbReference type="EMBL" id="SFN59918.1"/>
    </source>
</evidence>
<evidence type="ECO:0000313" key="9">
    <source>
        <dbReference type="Proteomes" id="UP000199149"/>
    </source>
</evidence>
<protein>
    <submittedName>
        <fullName evidence="8">Threonine/homoserine efflux transporter RhtA</fullName>
    </submittedName>
</protein>
<gene>
    <name evidence="8" type="ORF">SAMN05421738_11632</name>
</gene>
<feature type="domain" description="EamA" evidence="7">
    <location>
        <begin position="167"/>
        <end position="322"/>
    </location>
</feature>
<keyword evidence="5 6" id="KW-0472">Membrane</keyword>
<keyword evidence="9" id="KW-1185">Reference proteome</keyword>
<comment type="subcellular location">
    <subcellularLocation>
        <location evidence="1">Membrane</location>
        <topology evidence="1">Multi-pass membrane protein</topology>
    </subcellularLocation>
</comment>